<protein>
    <recommendedName>
        <fullName evidence="7">Zinc-finger domain-containing protein</fullName>
    </recommendedName>
</protein>
<evidence type="ECO:0008006" key="7">
    <source>
        <dbReference type="Google" id="ProtNLM"/>
    </source>
</evidence>
<evidence type="ECO:0000256" key="2">
    <source>
        <dbReference type="ARBA" id="ARBA00023163"/>
    </source>
</evidence>
<keyword evidence="4" id="KW-0812">Transmembrane</keyword>
<evidence type="ECO:0000313" key="6">
    <source>
        <dbReference type="Proteomes" id="UP001523219"/>
    </source>
</evidence>
<dbReference type="RefSeq" id="WP_252425357.1">
    <property type="nucleotide sequence ID" value="NZ_JAMWMR010000011.1"/>
</dbReference>
<keyword evidence="4" id="KW-0472">Membrane</keyword>
<proteinExistence type="predicted"/>
<feature type="region of interest" description="Disordered" evidence="3">
    <location>
        <begin position="100"/>
        <end position="135"/>
    </location>
</feature>
<sequence length="309" mass="32115">MTSTTDMAEHPEVEELSDLSEGILPPSRDADVRRHLDDCAPCADVYDSLAEIRGLMNTLADPPRMPDDVALRIDAALAAEPLPDAIASASDTATVAPAVLPVSRETSPSSPSDRPSGHARAATGPGRTKRTRRGTRRVVALGAVFTAAALGLGTLLVRTLSDDTNTAAAPTATRQHTDAAHTYSEGTLKSQVAGLLAASRPSEKRSGSTKPWGIESDPDPTGAATGRQNTMSQGATVPVPSCIEQGIRSSETVIAADKGVYRGTVVYLVVTPDASDTSKVTAYLVDAACVMQGSASPGRVLLTHSYTRS</sequence>
<keyword evidence="2" id="KW-0804">Transcription</keyword>
<evidence type="ECO:0000256" key="3">
    <source>
        <dbReference type="SAM" id="MobiDB-lite"/>
    </source>
</evidence>
<evidence type="ECO:0000313" key="5">
    <source>
        <dbReference type="EMBL" id="MCN9242052.1"/>
    </source>
</evidence>
<dbReference type="InterPro" id="IPR041916">
    <property type="entry name" value="Anti_sigma_zinc_sf"/>
</dbReference>
<dbReference type="Proteomes" id="UP001523219">
    <property type="component" value="Unassembled WGS sequence"/>
</dbReference>
<name>A0ABT0ZEQ2_9ACTN</name>
<organism evidence="5 6">
    <name type="scientific">Streptomyces macrolidinus</name>
    <dbReference type="NCBI Taxonomy" id="2952607"/>
    <lineage>
        <taxon>Bacteria</taxon>
        <taxon>Bacillati</taxon>
        <taxon>Actinomycetota</taxon>
        <taxon>Actinomycetes</taxon>
        <taxon>Kitasatosporales</taxon>
        <taxon>Streptomycetaceae</taxon>
        <taxon>Streptomyces</taxon>
    </lineage>
</organism>
<feature type="region of interest" description="Disordered" evidence="3">
    <location>
        <begin position="1"/>
        <end position="27"/>
    </location>
</feature>
<gene>
    <name evidence="5" type="ORF">NGF19_14845</name>
</gene>
<dbReference type="Gene3D" id="1.10.10.1320">
    <property type="entry name" value="Anti-sigma factor, zinc-finger domain"/>
    <property type="match status" value="1"/>
</dbReference>
<keyword evidence="4" id="KW-1133">Transmembrane helix</keyword>
<accession>A0ABT0ZEQ2</accession>
<feature type="region of interest" description="Disordered" evidence="3">
    <location>
        <begin position="191"/>
        <end position="236"/>
    </location>
</feature>
<reference evidence="5 6" key="1">
    <citation type="submission" date="2022-05" db="EMBL/GenBank/DDBJ databases">
        <title>Streptomyces sp. nov. RY43-2 isolated from soil of a peat swamp forest.</title>
        <authorList>
            <person name="Kanchanasin P."/>
            <person name="Tanasupawat S."/>
            <person name="Phongsopitanun W."/>
        </authorList>
    </citation>
    <scope>NUCLEOTIDE SEQUENCE [LARGE SCALE GENOMIC DNA]</scope>
    <source>
        <strain evidence="5 6">RY43-2</strain>
    </source>
</reference>
<keyword evidence="1" id="KW-0805">Transcription regulation</keyword>
<feature type="compositionally biased region" description="Polar residues" evidence="3">
    <location>
        <begin position="104"/>
        <end position="113"/>
    </location>
</feature>
<evidence type="ECO:0000256" key="1">
    <source>
        <dbReference type="ARBA" id="ARBA00023015"/>
    </source>
</evidence>
<evidence type="ECO:0000256" key="4">
    <source>
        <dbReference type="SAM" id="Phobius"/>
    </source>
</evidence>
<dbReference type="EMBL" id="JAMWMR010000011">
    <property type="protein sequence ID" value="MCN9242052.1"/>
    <property type="molecule type" value="Genomic_DNA"/>
</dbReference>
<feature type="region of interest" description="Disordered" evidence="3">
    <location>
        <begin position="167"/>
        <end position="186"/>
    </location>
</feature>
<keyword evidence="6" id="KW-1185">Reference proteome</keyword>
<feature type="compositionally biased region" description="Polar residues" evidence="3">
    <location>
        <begin position="226"/>
        <end position="235"/>
    </location>
</feature>
<comment type="caution">
    <text evidence="5">The sequence shown here is derived from an EMBL/GenBank/DDBJ whole genome shotgun (WGS) entry which is preliminary data.</text>
</comment>
<feature type="transmembrane region" description="Helical" evidence="4">
    <location>
        <begin position="138"/>
        <end position="157"/>
    </location>
</feature>